<gene>
    <name evidence="3" type="ORF">K469DRAFT_690131</name>
</gene>
<keyword evidence="3" id="KW-0808">Transferase</keyword>
<evidence type="ECO:0000256" key="1">
    <source>
        <dbReference type="SAM" id="MobiDB-lite"/>
    </source>
</evidence>
<dbReference type="OrthoDB" id="1046782at2759"/>
<dbReference type="SMART" id="SM00220">
    <property type="entry name" value="S_TKc"/>
    <property type="match status" value="1"/>
</dbReference>
<organism evidence="3 4">
    <name type="scientific">Zopfia rhizophila CBS 207.26</name>
    <dbReference type="NCBI Taxonomy" id="1314779"/>
    <lineage>
        <taxon>Eukaryota</taxon>
        <taxon>Fungi</taxon>
        <taxon>Dikarya</taxon>
        <taxon>Ascomycota</taxon>
        <taxon>Pezizomycotina</taxon>
        <taxon>Dothideomycetes</taxon>
        <taxon>Dothideomycetes incertae sedis</taxon>
        <taxon>Zopfiaceae</taxon>
        <taxon>Zopfia</taxon>
    </lineage>
</organism>
<feature type="domain" description="Protein kinase" evidence="2">
    <location>
        <begin position="57"/>
        <end position="412"/>
    </location>
</feature>
<accession>A0A6A6DYN8</accession>
<evidence type="ECO:0000313" key="4">
    <source>
        <dbReference type="Proteomes" id="UP000800200"/>
    </source>
</evidence>
<dbReference type="EMBL" id="ML994643">
    <property type="protein sequence ID" value="KAF2183389.1"/>
    <property type="molecule type" value="Genomic_DNA"/>
</dbReference>
<dbReference type="GO" id="GO:0005524">
    <property type="term" value="F:ATP binding"/>
    <property type="evidence" value="ECO:0007669"/>
    <property type="project" value="InterPro"/>
</dbReference>
<dbReference type="SUPFAM" id="SSF56112">
    <property type="entry name" value="Protein kinase-like (PK-like)"/>
    <property type="match status" value="1"/>
</dbReference>
<dbReference type="PANTHER" id="PTHR24359:SF37">
    <property type="entry name" value="PROTEIN KINASE DOMAIN-CONTAINING PROTEIN"/>
    <property type="match status" value="1"/>
</dbReference>
<keyword evidence="4" id="KW-1185">Reference proteome</keyword>
<dbReference type="Pfam" id="PF00069">
    <property type="entry name" value="Pkinase"/>
    <property type="match status" value="1"/>
</dbReference>
<feature type="region of interest" description="Disordered" evidence="1">
    <location>
        <begin position="1"/>
        <end position="22"/>
    </location>
</feature>
<dbReference type="PANTHER" id="PTHR24359">
    <property type="entry name" value="SERINE/THREONINE-PROTEIN KINASE SBK1"/>
    <property type="match status" value="1"/>
</dbReference>
<dbReference type="InterPro" id="IPR011009">
    <property type="entry name" value="Kinase-like_dom_sf"/>
</dbReference>
<dbReference type="Gene3D" id="1.10.510.10">
    <property type="entry name" value="Transferase(Phosphotransferase) domain 1"/>
    <property type="match status" value="1"/>
</dbReference>
<dbReference type="InterPro" id="IPR000719">
    <property type="entry name" value="Prot_kinase_dom"/>
</dbReference>
<reference evidence="3" key="1">
    <citation type="journal article" date="2020" name="Stud. Mycol.">
        <title>101 Dothideomycetes genomes: a test case for predicting lifestyles and emergence of pathogens.</title>
        <authorList>
            <person name="Haridas S."/>
            <person name="Albert R."/>
            <person name="Binder M."/>
            <person name="Bloem J."/>
            <person name="Labutti K."/>
            <person name="Salamov A."/>
            <person name="Andreopoulos B."/>
            <person name="Baker S."/>
            <person name="Barry K."/>
            <person name="Bills G."/>
            <person name="Bluhm B."/>
            <person name="Cannon C."/>
            <person name="Castanera R."/>
            <person name="Culley D."/>
            <person name="Daum C."/>
            <person name="Ezra D."/>
            <person name="Gonzalez J."/>
            <person name="Henrissat B."/>
            <person name="Kuo A."/>
            <person name="Liang C."/>
            <person name="Lipzen A."/>
            <person name="Lutzoni F."/>
            <person name="Magnuson J."/>
            <person name="Mondo S."/>
            <person name="Nolan M."/>
            <person name="Ohm R."/>
            <person name="Pangilinan J."/>
            <person name="Park H.-J."/>
            <person name="Ramirez L."/>
            <person name="Alfaro M."/>
            <person name="Sun H."/>
            <person name="Tritt A."/>
            <person name="Yoshinaga Y."/>
            <person name="Zwiers L.-H."/>
            <person name="Turgeon B."/>
            <person name="Goodwin S."/>
            <person name="Spatafora J."/>
            <person name="Crous P."/>
            <person name="Grigoriev I."/>
        </authorList>
    </citation>
    <scope>NUCLEOTIDE SEQUENCE</scope>
    <source>
        <strain evidence="3">CBS 207.26</strain>
    </source>
</reference>
<evidence type="ECO:0000313" key="3">
    <source>
        <dbReference type="EMBL" id="KAF2183389.1"/>
    </source>
</evidence>
<proteinExistence type="predicted"/>
<dbReference type="GO" id="GO:0004674">
    <property type="term" value="F:protein serine/threonine kinase activity"/>
    <property type="evidence" value="ECO:0007669"/>
    <property type="project" value="TreeGrafter"/>
</dbReference>
<name>A0A6A6DYN8_9PEZI</name>
<dbReference type="PROSITE" id="PS50011">
    <property type="entry name" value="PROTEIN_KINASE_DOM"/>
    <property type="match status" value="1"/>
</dbReference>
<evidence type="ECO:0000259" key="2">
    <source>
        <dbReference type="PROSITE" id="PS50011"/>
    </source>
</evidence>
<dbReference type="AlphaFoldDB" id="A0A6A6DYN8"/>
<dbReference type="Proteomes" id="UP000800200">
    <property type="component" value="Unassembled WGS sequence"/>
</dbReference>
<protein>
    <submittedName>
        <fullName evidence="3">Kinase-like protein</fullName>
    </submittedName>
</protein>
<sequence length="463" mass="53077">MHWAAQRGVQPDRDATPTHSGTYESISAYAGNLLPDKDATPKHVHYVLEHNDVLPILQAEDHTASGAPGVTHSRGKVPKPAEYVSTYRRFSLVQCVKFHPSHIQFGPENHLNGEKPFALKKLRSTNVNDFNKELASLLSCREGDYKHLIQLLVTFEVKGAQGTDSSEFNLVFPWADGNLWHFWNLYQAPELRIPRSLWMAEQCYELAMALQHVHNERDQNLRKLTDVDKIDRDLYVRYGDVKAENTLWFGDKDILVMTDFGPGPLLSKISVSDDMRSSEGTLTYRAPEIDTRGGKITRACDIYSMGCMFLEFITWHLEGWKSVNDDFPDSRMGLDRHGFHTDTFFQIVENPGEPQIAMTKPQVTEWIERLRQNPGCTHFHLDFLELVEDRMLEPKAQKRIKTPDLTRRLDVLRKTCRTDSDYYKLPASPSGILIRGIYIYPAGMRTFSDAPAVYAKEQEFSRN</sequence>
<keyword evidence="3" id="KW-0418">Kinase</keyword>